<dbReference type="GO" id="GO:0000160">
    <property type="term" value="P:phosphorelay signal transduction system"/>
    <property type="evidence" value="ECO:0007669"/>
    <property type="project" value="InterPro"/>
</dbReference>
<evidence type="ECO:0000313" key="3">
    <source>
        <dbReference type="EMBL" id="MQT28131.1"/>
    </source>
</evidence>
<dbReference type="Pfam" id="PF00486">
    <property type="entry name" value="Trans_reg_C"/>
    <property type="match status" value="1"/>
</dbReference>
<evidence type="ECO:0000313" key="6">
    <source>
        <dbReference type="EMBL" id="MQU28890.1"/>
    </source>
</evidence>
<dbReference type="EMBL" id="WIWC01000012">
    <property type="protein sequence ID" value="MQT80340.1"/>
    <property type="molecule type" value="Genomic_DNA"/>
</dbReference>
<evidence type="ECO:0000259" key="2">
    <source>
        <dbReference type="SMART" id="SM00862"/>
    </source>
</evidence>
<feature type="domain" description="OmpR/PhoB-type" evidence="2">
    <location>
        <begin position="34"/>
        <end position="108"/>
    </location>
</feature>
<dbReference type="EMBL" id="WIWP01000057">
    <property type="protein sequence ID" value="MQT28131.1"/>
    <property type="molecule type" value="Genomic_DNA"/>
</dbReference>
<dbReference type="Gene3D" id="1.10.10.10">
    <property type="entry name" value="Winged helix-like DNA-binding domain superfamily/Winged helix DNA-binding domain"/>
    <property type="match status" value="1"/>
</dbReference>
<evidence type="ECO:0000313" key="9">
    <source>
        <dbReference type="Proteomes" id="UP000713985"/>
    </source>
</evidence>
<dbReference type="InterPro" id="IPR016032">
    <property type="entry name" value="Sig_transdc_resp-reg_C-effctor"/>
</dbReference>
<dbReference type="SMART" id="SM00862">
    <property type="entry name" value="Trans_reg_C"/>
    <property type="match status" value="1"/>
</dbReference>
<comment type="caution">
    <text evidence="4">The sequence shown here is derived from an EMBL/GenBank/DDBJ whole genome shotgun (WGS) entry which is preliminary data.</text>
</comment>
<dbReference type="EMBL" id="WIVW01000043">
    <property type="protein sequence ID" value="MQU28890.1"/>
    <property type="molecule type" value="Genomic_DNA"/>
</dbReference>
<organism evidence="4">
    <name type="scientific">Pseudomonas helleri</name>
    <dbReference type="NCBI Taxonomy" id="1608996"/>
    <lineage>
        <taxon>Bacteria</taxon>
        <taxon>Pseudomonadati</taxon>
        <taxon>Pseudomonadota</taxon>
        <taxon>Gammaproteobacteria</taxon>
        <taxon>Pseudomonadales</taxon>
        <taxon>Pseudomonadaceae</taxon>
        <taxon>Pseudomonas</taxon>
    </lineage>
</organism>
<evidence type="ECO:0000313" key="4">
    <source>
        <dbReference type="EMBL" id="MQT80340.1"/>
    </source>
</evidence>
<dbReference type="GO" id="GO:0003677">
    <property type="term" value="F:DNA binding"/>
    <property type="evidence" value="ECO:0007669"/>
    <property type="project" value="UniProtKB-KW"/>
</dbReference>
<dbReference type="SUPFAM" id="SSF46894">
    <property type="entry name" value="C-terminal effector domain of the bipartite response regulators"/>
    <property type="match status" value="1"/>
</dbReference>
<dbReference type="OrthoDB" id="799930at2"/>
<accession>A0A6A7YYK7</accession>
<dbReference type="AlphaFoldDB" id="A0A6A7YYK7"/>
<evidence type="ECO:0000313" key="8">
    <source>
        <dbReference type="Proteomes" id="UP000443000"/>
    </source>
</evidence>
<dbReference type="InterPro" id="IPR001867">
    <property type="entry name" value="OmpR/PhoB-type_DNA-bd"/>
</dbReference>
<dbReference type="EMBL" id="WIVT01000014">
    <property type="protein sequence ID" value="MQU17405.1"/>
    <property type="molecule type" value="Genomic_DNA"/>
</dbReference>
<name>A0A6A7YYK7_9PSED</name>
<dbReference type="GO" id="GO:0006355">
    <property type="term" value="P:regulation of DNA-templated transcription"/>
    <property type="evidence" value="ECO:0007669"/>
    <property type="project" value="InterPro"/>
</dbReference>
<protein>
    <submittedName>
        <fullName evidence="4">CadC family transcriptional regulator</fullName>
    </submittedName>
</protein>
<dbReference type="Proteomes" id="UP000443000">
    <property type="component" value="Unassembled WGS sequence"/>
</dbReference>
<gene>
    <name evidence="5" type="ORF">GHN41_13260</name>
    <name evidence="4" type="ORF">GHN86_09750</name>
    <name evidence="3" type="ORF">GHN94_20185</name>
    <name evidence="6" type="ORF">GHO29_20690</name>
</gene>
<evidence type="ECO:0000256" key="1">
    <source>
        <dbReference type="ARBA" id="ARBA00023125"/>
    </source>
</evidence>
<dbReference type="CDD" id="cd00383">
    <property type="entry name" value="trans_reg_C"/>
    <property type="match status" value="1"/>
</dbReference>
<keyword evidence="9" id="KW-1185">Reference proteome</keyword>
<dbReference type="Proteomes" id="UP000437970">
    <property type="component" value="Unassembled WGS sequence"/>
</dbReference>
<proteinExistence type="predicted"/>
<evidence type="ECO:0000313" key="5">
    <source>
        <dbReference type="EMBL" id="MQU17405.1"/>
    </source>
</evidence>
<reference evidence="7 8" key="1">
    <citation type="submission" date="2019-10" db="EMBL/GenBank/DDBJ databases">
        <title>Evaluation of single-gene subtyping targets for Pseudomonas.</title>
        <authorList>
            <person name="Reichler S.J."/>
            <person name="Orsi R.H."/>
            <person name="Wiedmann M."/>
            <person name="Martin N.H."/>
            <person name="Murphy S.I."/>
        </authorList>
    </citation>
    <scope>NUCLEOTIDE SEQUENCE</scope>
    <source>
        <strain evidence="3 9">FSL R10-0802</strain>
        <strain evidence="5 8">FSL R10-1594</strain>
        <strain evidence="6 7">FSL R10-1984</strain>
        <strain evidence="4">FSL R10-2339</strain>
    </source>
</reference>
<keyword evidence="1" id="KW-0238">DNA-binding</keyword>
<dbReference type="RefSeq" id="WP_153381905.1">
    <property type="nucleotide sequence ID" value="NZ_CAXAOS010000022.1"/>
</dbReference>
<dbReference type="Proteomes" id="UP000713985">
    <property type="component" value="Unassembled WGS sequence"/>
</dbReference>
<dbReference type="InterPro" id="IPR036388">
    <property type="entry name" value="WH-like_DNA-bd_sf"/>
</dbReference>
<evidence type="ECO:0000313" key="7">
    <source>
        <dbReference type="Proteomes" id="UP000437970"/>
    </source>
</evidence>
<sequence>MNTLSANLKTGHGECLAFFCSALCTLTLYKSANRQIIDLGFSGGRLLDRLMQEPGEMIDRDTLTAYAWPNRIVGQGSLNQQIYTLRKILGDEKDRKIIQTVTRRGYRFNPDFVVAQSAVTPPDIQSDRGQTLSLRSVSRTEIQHKWAIRAMATAGFVSYILIAHPSQLFASLHIVGDHTVMYVETKKDQLKHLINVTRGLSTRLVSMSSKPLELSIVTIDDETYHIYCSGQSGANYISLQDDQLHTISDNQLRECIEGVTQPVH</sequence>